<dbReference type="GO" id="GO:0000035">
    <property type="term" value="F:acyl binding"/>
    <property type="evidence" value="ECO:0007669"/>
    <property type="project" value="TreeGrafter"/>
</dbReference>
<comment type="similarity">
    <text evidence="7">Belongs to the acyl carrier protein (ACP) family.</text>
</comment>
<feature type="modified residue" description="O-(pantetheine 4'-phosphoryl)serine" evidence="7">
    <location>
        <position position="35"/>
    </location>
</feature>
<dbReference type="InterPro" id="IPR036736">
    <property type="entry name" value="ACP-like_sf"/>
</dbReference>
<dbReference type="SUPFAM" id="SSF47336">
    <property type="entry name" value="ACP-like"/>
    <property type="match status" value="1"/>
</dbReference>
<dbReference type="RefSeq" id="WP_123197761.1">
    <property type="nucleotide sequence ID" value="NZ_QICB01000002.1"/>
</dbReference>
<dbReference type="PROSITE" id="PS00012">
    <property type="entry name" value="PHOSPHOPANTETHEINE"/>
    <property type="match status" value="1"/>
</dbReference>
<gene>
    <name evidence="7" type="primary">acpP</name>
    <name evidence="9" type="ORF">DMP07_03500</name>
</gene>
<dbReference type="PANTHER" id="PTHR20863:SF76">
    <property type="entry name" value="CARRIER DOMAIN-CONTAINING PROTEIN"/>
    <property type="match status" value="1"/>
</dbReference>
<dbReference type="Pfam" id="PF00550">
    <property type="entry name" value="PP-binding"/>
    <property type="match status" value="1"/>
</dbReference>
<evidence type="ECO:0000256" key="7">
    <source>
        <dbReference type="HAMAP-Rule" id="MF_01217"/>
    </source>
</evidence>
<reference evidence="10" key="1">
    <citation type="submission" date="2018-05" db="EMBL/GenBank/DDBJ databases">
        <title>Genome Sequencing of selected type strains of the family Eggerthellaceae.</title>
        <authorList>
            <person name="Danylec N."/>
            <person name="Stoll D.A."/>
            <person name="Doetsch A."/>
            <person name="Huch M."/>
        </authorList>
    </citation>
    <scope>NUCLEOTIDE SEQUENCE [LARGE SCALE GENOMIC DNA]</scope>
    <source>
        <strain evidence="10">DSM 17537</strain>
    </source>
</reference>
<dbReference type="Gene3D" id="1.10.1200.10">
    <property type="entry name" value="ACP-like"/>
    <property type="match status" value="1"/>
</dbReference>
<keyword evidence="3 7" id="KW-0597">Phosphoprotein</keyword>
<keyword evidence="2 7" id="KW-0444">Lipid biosynthesis</keyword>
<sequence length="73" mass="8011">METIEIVKSVLQDNLDIDPADVSADSTFETLGVDSLDMVELVCDLEDRCDIEFGEPDGLTTVGSLVDYIESLR</sequence>
<evidence type="ECO:0000313" key="9">
    <source>
        <dbReference type="EMBL" id="RNL20660.1"/>
    </source>
</evidence>
<dbReference type="InterPro" id="IPR003231">
    <property type="entry name" value="ACP"/>
</dbReference>
<evidence type="ECO:0000256" key="5">
    <source>
        <dbReference type="ARBA" id="ARBA00023098"/>
    </source>
</evidence>
<comment type="function">
    <text evidence="7">Carrier of the growing fatty acid chain in fatty acid biosynthesis.</text>
</comment>
<evidence type="ECO:0000256" key="3">
    <source>
        <dbReference type="ARBA" id="ARBA00022553"/>
    </source>
</evidence>
<dbReference type="InterPro" id="IPR006162">
    <property type="entry name" value="Ppantetheine_attach_site"/>
</dbReference>
<dbReference type="GO" id="GO:0009245">
    <property type="term" value="P:lipid A biosynthetic process"/>
    <property type="evidence" value="ECO:0007669"/>
    <property type="project" value="TreeGrafter"/>
</dbReference>
<dbReference type="HAMAP" id="MF_01217">
    <property type="entry name" value="Acyl_carrier"/>
    <property type="match status" value="1"/>
</dbReference>
<keyword evidence="10" id="KW-1185">Reference proteome</keyword>
<name>A0A3N0AGT9_9ACTN</name>
<comment type="PTM">
    <text evidence="7">4'-phosphopantetheine is transferred from CoA to a specific serine of apo-ACP by AcpS. This modification is essential for activity because fatty acids are bound in thioester linkage to the sulfhydryl of the prosthetic group.</text>
</comment>
<keyword evidence="1 7" id="KW-0596">Phosphopantetheine</keyword>
<comment type="caution">
    <text evidence="9">The sequence shown here is derived from an EMBL/GenBank/DDBJ whole genome shotgun (WGS) entry which is preliminary data.</text>
</comment>
<evidence type="ECO:0000256" key="1">
    <source>
        <dbReference type="ARBA" id="ARBA00022450"/>
    </source>
</evidence>
<keyword evidence="6 7" id="KW-0275">Fatty acid biosynthesis</keyword>
<dbReference type="GO" id="GO:0000036">
    <property type="term" value="F:acyl carrier activity"/>
    <property type="evidence" value="ECO:0007669"/>
    <property type="project" value="UniProtKB-UniRule"/>
</dbReference>
<dbReference type="UniPathway" id="UPA00094"/>
<keyword evidence="7" id="KW-0963">Cytoplasm</keyword>
<dbReference type="Proteomes" id="UP000267368">
    <property type="component" value="Unassembled WGS sequence"/>
</dbReference>
<evidence type="ECO:0000256" key="6">
    <source>
        <dbReference type="ARBA" id="ARBA00023160"/>
    </source>
</evidence>
<dbReference type="PROSITE" id="PS50075">
    <property type="entry name" value="CARRIER"/>
    <property type="match status" value="1"/>
</dbReference>
<organism evidence="9 10">
    <name type="scientific">Slackia faecicanis</name>
    <dbReference type="NCBI Taxonomy" id="255723"/>
    <lineage>
        <taxon>Bacteria</taxon>
        <taxon>Bacillati</taxon>
        <taxon>Actinomycetota</taxon>
        <taxon>Coriobacteriia</taxon>
        <taxon>Eggerthellales</taxon>
        <taxon>Eggerthellaceae</taxon>
        <taxon>Slackia</taxon>
    </lineage>
</organism>
<comment type="pathway">
    <text evidence="7">Lipid metabolism; fatty acid biosynthesis.</text>
</comment>
<accession>A0A3N0AGT9</accession>
<evidence type="ECO:0000313" key="10">
    <source>
        <dbReference type="Proteomes" id="UP000267368"/>
    </source>
</evidence>
<dbReference type="PANTHER" id="PTHR20863">
    <property type="entry name" value="ACYL CARRIER PROTEIN"/>
    <property type="match status" value="1"/>
</dbReference>
<dbReference type="InterPro" id="IPR009081">
    <property type="entry name" value="PP-bd_ACP"/>
</dbReference>
<keyword evidence="4 7" id="KW-0276">Fatty acid metabolism</keyword>
<evidence type="ECO:0000256" key="4">
    <source>
        <dbReference type="ARBA" id="ARBA00022832"/>
    </source>
</evidence>
<dbReference type="GO" id="GO:0016020">
    <property type="term" value="C:membrane"/>
    <property type="evidence" value="ECO:0007669"/>
    <property type="project" value="GOC"/>
</dbReference>
<dbReference type="AlphaFoldDB" id="A0A3N0AGT9"/>
<proteinExistence type="inferred from homology"/>
<feature type="domain" description="Carrier" evidence="8">
    <location>
        <begin position="1"/>
        <end position="73"/>
    </location>
</feature>
<evidence type="ECO:0000256" key="2">
    <source>
        <dbReference type="ARBA" id="ARBA00022516"/>
    </source>
</evidence>
<keyword evidence="5 7" id="KW-0443">Lipid metabolism</keyword>
<dbReference type="EMBL" id="QICB01000002">
    <property type="protein sequence ID" value="RNL20660.1"/>
    <property type="molecule type" value="Genomic_DNA"/>
</dbReference>
<dbReference type="OrthoDB" id="9806381at2"/>
<protein>
    <recommendedName>
        <fullName evidence="7">Acyl carrier protein</fullName>
        <shortName evidence="7">ACP</shortName>
    </recommendedName>
</protein>
<evidence type="ECO:0000259" key="8">
    <source>
        <dbReference type="PROSITE" id="PS50075"/>
    </source>
</evidence>
<dbReference type="GO" id="GO:0005829">
    <property type="term" value="C:cytosol"/>
    <property type="evidence" value="ECO:0007669"/>
    <property type="project" value="TreeGrafter"/>
</dbReference>
<comment type="subcellular location">
    <subcellularLocation>
        <location evidence="7">Cytoplasm</location>
    </subcellularLocation>
</comment>